<keyword evidence="2" id="KW-0812">Transmembrane</keyword>
<proteinExistence type="predicted"/>
<keyword evidence="1 3" id="KW-0732">Signal</keyword>
<dbReference type="EMBL" id="BONO01000018">
    <property type="protein sequence ID" value="GIG37007.1"/>
    <property type="molecule type" value="Genomic_DNA"/>
</dbReference>
<dbReference type="CDD" id="cd00603">
    <property type="entry name" value="IPT_PCSR"/>
    <property type="match status" value="3"/>
</dbReference>
<dbReference type="InterPro" id="IPR002909">
    <property type="entry name" value="IPT_dom"/>
</dbReference>
<accession>A0A919PF33</accession>
<dbReference type="PANTHER" id="PTHR46769">
    <property type="entry name" value="POLYCYSTIC KIDNEY AND HEPATIC DISEASE 1 (AUTOSOMAL RECESSIVE)-LIKE 1"/>
    <property type="match status" value="1"/>
</dbReference>
<name>A0A919PF33_9CELL</name>
<dbReference type="Pfam" id="PF01833">
    <property type="entry name" value="TIG"/>
    <property type="match status" value="27"/>
</dbReference>
<feature type="signal peptide" evidence="3">
    <location>
        <begin position="1"/>
        <end position="15"/>
    </location>
</feature>
<keyword evidence="2" id="KW-0472">Membrane</keyword>
<comment type="caution">
    <text evidence="5">The sequence shown here is derived from an EMBL/GenBank/DDBJ whole genome shotgun (WGS) entry which is preliminary data.</text>
</comment>
<evidence type="ECO:0000259" key="4">
    <source>
        <dbReference type="PROSITE" id="PS50042"/>
    </source>
</evidence>
<feature type="chain" id="PRO_5039306636" description="Cyclic nucleotide-binding domain-containing protein" evidence="3">
    <location>
        <begin position="16"/>
        <end position="2775"/>
    </location>
</feature>
<dbReference type="GO" id="GO:0005975">
    <property type="term" value="P:carbohydrate metabolic process"/>
    <property type="evidence" value="ECO:0007669"/>
    <property type="project" value="UniProtKB-ARBA"/>
</dbReference>
<organism evidence="5 6">
    <name type="scientific">Cellulomonas pakistanensis</name>
    <dbReference type="NCBI Taxonomy" id="992287"/>
    <lineage>
        <taxon>Bacteria</taxon>
        <taxon>Bacillati</taxon>
        <taxon>Actinomycetota</taxon>
        <taxon>Actinomycetes</taxon>
        <taxon>Micrococcales</taxon>
        <taxon>Cellulomonadaceae</taxon>
        <taxon>Cellulomonas</taxon>
    </lineage>
</organism>
<dbReference type="Proteomes" id="UP000642125">
    <property type="component" value="Unassembled WGS sequence"/>
</dbReference>
<dbReference type="InterPro" id="IPR052387">
    <property type="entry name" value="Fibrocystin"/>
</dbReference>
<feature type="domain" description="Cyclic nucleotide-binding" evidence="4">
    <location>
        <begin position="1763"/>
        <end position="1836"/>
    </location>
</feature>
<reference evidence="5" key="1">
    <citation type="submission" date="2021-01" db="EMBL/GenBank/DDBJ databases">
        <title>Whole genome shotgun sequence of Cellulomonas pakistanensis NBRC 110800.</title>
        <authorList>
            <person name="Komaki H."/>
            <person name="Tamura T."/>
        </authorList>
    </citation>
    <scope>NUCLEOTIDE SEQUENCE</scope>
    <source>
        <strain evidence="5">NBRC 110800</strain>
    </source>
</reference>
<keyword evidence="6" id="KW-1185">Reference proteome</keyword>
<sequence>MASGAILFAPTAAYAAPGDASATSVAINLNAGISIPPLVNIPLVGLSTTLGTAVAPAGGGTSQSGLLNLGVGGLGVTTAGSVTNTTATRTAAGSSATSEVAGVNIGVLGLSAVAVDAVSATATCPAGAAPTAAANVANLRLLGQAVTLNAATPTVAAGANVNVLGLAGARLNATARQVTTTTGTSASSAAVLVDLGLSATVSLTGTTVNVPLGTIALAQASCQAPNATVASIAPATGPTSGGTTVTVTGTGLQNTTGVTFGGVAATSVTASPDGTRLTAVAPASETAGAVPVVVARPTGDVAAGSFTYVAPTITSVDPPQGTTAGGTTVTITGTGLAGATGVGFGGVAGTVTASTPTSVTAVTPARAAGTVPVTVTLPGADATAADAYTFVLPTNPTVATITPAEGPAAGGTAVTLTGTNLGNATAVTFGGTPGTVTARTATSLTVTTPPHAAGPVAVAVTNPSGTTTAADPFTYLEDGSGATFAGITPAQVPTSGGTTVTITGTGLGGATGVTVGGVPATGVTATPTGITATVPATETAGATSVVVQFPAGTRAAGDVTSVAPAITAVTPDEGPAAGGTAVTITGTGFGPATGVTFDGLPATIIAQTATSLTVTAPAHAPGPVDVVVTAPGADAAAAGAFTYLDDGTAATVTGLDPATSPTAGGGTLTVTGAGLGAATGLLVGGVAVDDLEVAADGTSVSGTIPAAAEAGLVDVTLVFPGGEVAAGPLVYVAPTVALEPAQGTELGGETVTITGTGLAGATEVTFDGVPGTDLDVVGDTELTVTTPAHAPGLVDVVVTLPGVDGVAADGFAYLAEDVATVSAVDPAQGPVAGGTVVTLTGEGFTTVDEVLFDGVAGTGLDVVSDTELTVTTPPHAAGPVTITVTNAGGDSWLPNGFTYLADGTDATVAGLAPDEVPTAGGTTVTLTGTNLTGATGVTVGGAAAADVVVAPDGTSLTFTTPPSEAAGAADVVVAFPLGTVDAGVVTYVAPTLDALDPAEGPTSGGTTVTLTGTGLEAATGVTFGGVPATDLAVVGPGEITVTSPAQGAGDVTVAVTLPGADPAGLTFTYLEDGAGAVVDGVTPAELPTSGGTVTVTGAGLGGATGLTVGGVPVPGLDVTDGAVTGTVPATEDGGPQDVVLVFPGGTVPAGEITLVEPAVTGVQPAFGVSSGGNQVVLTGTGLGAATGVTIGGEPADVVDVAPDGTTITVTAPAGTPGAADVVVTLPGADAAVADGYLYLDDGSDAEVTDLAPAELPTTGGTTITVTGTGLGAVTGVTVGGVLADGLAVAEDGTSVAVTAPPSEFAGPATVTLIFQAGSVVAGQVAYVAPTLTAVDPAEGTQAGGTTVTLTGTGLTGAGGVTFGGEAATITAVEPDGTGITVLTPAQAPGTVDVVVELTGADAALADAFTYLDDGTGATVDALDPATSPTAGGGTLTVTGTGLGAVAAVTIGGNPADDLVVAEDGTSVTVTIPAADAAGPADVVLTFPAGTVDAGALGYVAPALDAVDPATGLAAGGETVTLTGTGLAGATGVTFGGVAADVVDVAADGTAITVTTPPGAAGPVDVVVALPGPDATLADGFTYLEDGSGATVTGLEPATAPTAGGVPVTVTGTGLAGATGLTVGGVAATDVTASADGTSVTAVLPPADAPGAADVVVVFPEGTVPAGELTYVAPAVTAVAPAEGGTGGGTTVTVTGTGLAGATGVLVGGAPGVGLVVDPDGTSLTVTTPAGTVGPADVVVQLPGPDATLADGFTYVDDGTGATVDGLDPATSPTAGGGTLTLTGTGLDGVATVTVGGVPVDIASQSGTEITVTIPPADAAGEAAVVLGSPAGATVLAGALEYVASAVDEVDPAVGPQSGGTSVTLAGTDLGAVTAVLVDGVSVTPTEVTATTVTFTTPAHAPGVVDLVLVQPGADVTLGGVFTYEADGSDALVDGLDPATVPLAGGATVTIGGSGLTGATGVTVGGEPATDVVVAEDGTSISFTAPPGAAVGPADVVITYPSDGAVPAGELTYEDDGSASTVDGLDPATVPTAGGTVTVTGTGLGNVSGVTVDGTPVDFTVVSGAEVTVTLPPSEATGAAPVQLEFPAGTTLPAGTVTYALPAVDGVDPARVPQSGGTSVTLTGTDLGAVTAVLVDGESVTPTGVTATSVTFTTPAHAPGAVDLVLVQPGADLALDGVLTYEADGSDADVAGLVPAEVPLGGGSTVTIEGTGLTGATGVTVGGVGAADVVVADDGTSITFTAPAGDESGPAAVVITYPGGGEVPAGDLTYVADGTGSAVTSVSPAAAPTAGGVPVRVTGSGLGGATGLTVGGVLVADAVVSADGTVISGTLPASEVAGRAPVVITFPAGDVTAGTLTYAAPVVTGISPAQGPVAGGTTVTISGFGLGAATRVLIGGVPATGLTVVPGGLTVVTPAGAAGTADVVVELPGADAVRAGGFGYVPAGGPFVGGLTPAAGPTGGGTTVTLTGAGLDTVTEVTFGGVPATIVGTPTATEVVVTTPAHGAGAVDVAVTNAAGTGVLPGAFTYQAPLGGSALRVLYYSPRVGPTTGGQTMLITGSGFTAGPTTVTFGGTAAESVTVLSDTALVVVTPPGEEGVVPLVVAVAGVDALTLGYEYDAQAAAVPEAPVVTDVEPGDLDAGGGTPVTVGGGGFVPGDTSVVVCGQVVPAEEVTVAADGTSLTFLAPGCEPGAAELVVVTPGGTVTVPVTYFASEVLAAAEPGDDPAGADPSDPLAVTGSDIGREAPWWAAGLLLWGLGLLLVRRVALRRLAARRGDAG</sequence>
<evidence type="ECO:0000256" key="3">
    <source>
        <dbReference type="SAM" id="SignalP"/>
    </source>
</evidence>
<dbReference type="InterPro" id="IPR000595">
    <property type="entry name" value="cNMP-bd_dom"/>
</dbReference>
<dbReference type="Gene3D" id="2.60.40.10">
    <property type="entry name" value="Immunoglobulins"/>
    <property type="match status" value="29"/>
</dbReference>
<dbReference type="InterPro" id="IPR013783">
    <property type="entry name" value="Ig-like_fold"/>
</dbReference>
<evidence type="ECO:0000313" key="6">
    <source>
        <dbReference type="Proteomes" id="UP000642125"/>
    </source>
</evidence>
<evidence type="ECO:0000256" key="1">
    <source>
        <dbReference type="ARBA" id="ARBA00022729"/>
    </source>
</evidence>
<dbReference type="PROSITE" id="PS50042">
    <property type="entry name" value="CNMP_BINDING_3"/>
    <property type="match status" value="1"/>
</dbReference>
<dbReference type="InterPro" id="IPR014756">
    <property type="entry name" value="Ig_E-set"/>
</dbReference>
<feature type="transmembrane region" description="Helical" evidence="2">
    <location>
        <begin position="2744"/>
        <end position="2763"/>
    </location>
</feature>
<evidence type="ECO:0000313" key="5">
    <source>
        <dbReference type="EMBL" id="GIG37007.1"/>
    </source>
</evidence>
<dbReference type="PANTHER" id="PTHR46769:SF2">
    <property type="entry name" value="FIBROCYSTIN-L ISOFORM 2 PRECURSOR-RELATED"/>
    <property type="match status" value="1"/>
</dbReference>
<dbReference type="SUPFAM" id="SSF81296">
    <property type="entry name" value="E set domains"/>
    <property type="match status" value="26"/>
</dbReference>
<gene>
    <name evidence="5" type="ORF">Cpa01nite_23880</name>
</gene>
<protein>
    <recommendedName>
        <fullName evidence="4">Cyclic nucleotide-binding domain-containing protein</fullName>
    </recommendedName>
</protein>
<evidence type="ECO:0000256" key="2">
    <source>
        <dbReference type="SAM" id="Phobius"/>
    </source>
</evidence>
<dbReference type="CDD" id="cd00102">
    <property type="entry name" value="IPT"/>
    <property type="match status" value="6"/>
</dbReference>
<dbReference type="RefSeq" id="WP_203669029.1">
    <property type="nucleotide sequence ID" value="NZ_BONO01000018.1"/>
</dbReference>
<dbReference type="SMART" id="SM00429">
    <property type="entry name" value="IPT"/>
    <property type="match status" value="26"/>
</dbReference>
<keyword evidence="2" id="KW-1133">Transmembrane helix</keyword>